<dbReference type="InterPro" id="IPR004882">
    <property type="entry name" value="Luc7-rel"/>
</dbReference>
<evidence type="ECO:0000256" key="2">
    <source>
        <dbReference type="SAM" id="Coils"/>
    </source>
</evidence>
<dbReference type="STRING" id="1754191.A0A1Y1VBJ9"/>
<dbReference type="PANTHER" id="PTHR12375">
    <property type="entry name" value="RNA-BINDING PROTEIN LUC7-RELATED"/>
    <property type="match status" value="1"/>
</dbReference>
<feature type="coiled-coil region" evidence="2">
    <location>
        <begin position="99"/>
        <end position="163"/>
    </location>
</feature>
<dbReference type="Proteomes" id="UP000193719">
    <property type="component" value="Unassembled WGS sequence"/>
</dbReference>
<evidence type="ECO:0000313" key="4">
    <source>
        <dbReference type="Proteomes" id="UP000193719"/>
    </source>
</evidence>
<comment type="caution">
    <text evidence="3">The sequence shown here is derived from an EMBL/GenBank/DDBJ whole genome shotgun (WGS) entry which is preliminary data.</text>
</comment>
<dbReference type="OrthoDB" id="153872at2759"/>
<organism evidence="3 4">
    <name type="scientific">Piromyces finnis</name>
    <dbReference type="NCBI Taxonomy" id="1754191"/>
    <lineage>
        <taxon>Eukaryota</taxon>
        <taxon>Fungi</taxon>
        <taxon>Fungi incertae sedis</taxon>
        <taxon>Chytridiomycota</taxon>
        <taxon>Chytridiomycota incertae sedis</taxon>
        <taxon>Neocallimastigomycetes</taxon>
        <taxon>Neocallimastigales</taxon>
        <taxon>Neocallimastigaceae</taxon>
        <taxon>Piromyces</taxon>
    </lineage>
</organism>
<sequence length="226" mass="26311">MDFQRQILKGLMNPYMPSSQRSFTDDEVCRHYLAGGFCPSELFVNTKSDLGPCDKIHDEHLREEYLKNSENDRYGWERDFYEYLQMLVNDLDRKIKKGKERVEMKVEESTQSKDEREEKIILLEDKIETIVKEVEKAGKSGNVKEAVKQLKMLEEKNTELATLKGDKGDSKNKKLMEVCEVCGAILVVNDCSQRLDAHLQGKQHSGYKRIREALEQNKVNSFIRIK</sequence>
<dbReference type="Pfam" id="PF03194">
    <property type="entry name" value="LUC7"/>
    <property type="match status" value="1"/>
</dbReference>
<accession>A0A1Y1VBJ9</accession>
<evidence type="ECO:0000256" key="1">
    <source>
        <dbReference type="ARBA" id="ARBA00005655"/>
    </source>
</evidence>
<keyword evidence="2" id="KW-0175">Coiled coil</keyword>
<comment type="similarity">
    <text evidence="1">Belongs to the Luc7 family.</text>
</comment>
<evidence type="ECO:0000313" key="3">
    <source>
        <dbReference type="EMBL" id="ORX50626.1"/>
    </source>
</evidence>
<proteinExistence type="inferred from homology"/>
<protein>
    <submittedName>
        <fullName evidence="3">LUC7-domain-containing protein</fullName>
    </submittedName>
</protein>
<gene>
    <name evidence="3" type="ORF">BCR36DRAFT_289216</name>
</gene>
<dbReference type="GO" id="GO:0006376">
    <property type="term" value="P:mRNA splice site recognition"/>
    <property type="evidence" value="ECO:0007669"/>
    <property type="project" value="InterPro"/>
</dbReference>
<dbReference type="GO" id="GO:0003729">
    <property type="term" value="F:mRNA binding"/>
    <property type="evidence" value="ECO:0007669"/>
    <property type="project" value="InterPro"/>
</dbReference>
<reference evidence="3 4" key="1">
    <citation type="submission" date="2016-08" db="EMBL/GenBank/DDBJ databases">
        <title>Genomes of anaerobic fungi encode conserved fungal cellulosomes for biomass hydrolysis.</title>
        <authorList>
            <consortium name="DOE Joint Genome Institute"/>
            <person name="Haitjema C.H."/>
            <person name="Gilmore S.P."/>
            <person name="Henske J.K."/>
            <person name="Solomon K.V."/>
            <person name="De Groot R."/>
            <person name="Kuo A."/>
            <person name="Mondo S.J."/>
            <person name="Salamov A.A."/>
            <person name="Labutti K."/>
            <person name="Zhao Z."/>
            <person name="Chiniquy J."/>
            <person name="Barry K."/>
            <person name="Brewer H.M."/>
            <person name="Purvine S.O."/>
            <person name="Wright A.T."/>
            <person name="Boxma B."/>
            <person name="Van Alen T."/>
            <person name="Hackstein J.H."/>
            <person name="Baker S.E."/>
            <person name="Grigoriev I.V."/>
            <person name="O'Malley M.A."/>
        </authorList>
    </citation>
    <scope>NUCLEOTIDE SEQUENCE [LARGE SCALE GENOMIC DNA]</scope>
    <source>
        <strain evidence="4">finn</strain>
    </source>
</reference>
<dbReference type="EMBL" id="MCFH01000020">
    <property type="protein sequence ID" value="ORX50626.1"/>
    <property type="molecule type" value="Genomic_DNA"/>
</dbReference>
<reference evidence="3 4" key="2">
    <citation type="submission" date="2016-08" db="EMBL/GenBank/DDBJ databases">
        <title>Pervasive Adenine N6-methylation of Active Genes in Fungi.</title>
        <authorList>
            <consortium name="DOE Joint Genome Institute"/>
            <person name="Mondo S.J."/>
            <person name="Dannebaum R.O."/>
            <person name="Kuo R.C."/>
            <person name="Labutti K."/>
            <person name="Haridas S."/>
            <person name="Kuo A."/>
            <person name="Salamov A."/>
            <person name="Ahrendt S.R."/>
            <person name="Lipzen A."/>
            <person name="Sullivan W."/>
            <person name="Andreopoulos W.B."/>
            <person name="Clum A."/>
            <person name="Lindquist E."/>
            <person name="Daum C."/>
            <person name="Ramamoorthy G.K."/>
            <person name="Gryganskyi A."/>
            <person name="Culley D."/>
            <person name="Magnuson J.K."/>
            <person name="James T.Y."/>
            <person name="O'Malley M.A."/>
            <person name="Stajich J.E."/>
            <person name="Spatafora J.W."/>
            <person name="Visel A."/>
            <person name="Grigoriev I.V."/>
        </authorList>
    </citation>
    <scope>NUCLEOTIDE SEQUENCE [LARGE SCALE GENOMIC DNA]</scope>
    <source>
        <strain evidence="4">finn</strain>
    </source>
</reference>
<dbReference type="GO" id="GO:0005685">
    <property type="term" value="C:U1 snRNP"/>
    <property type="evidence" value="ECO:0007669"/>
    <property type="project" value="EnsemblFungi"/>
</dbReference>
<keyword evidence="4" id="KW-1185">Reference proteome</keyword>
<dbReference type="AlphaFoldDB" id="A0A1Y1VBJ9"/>
<name>A0A1Y1VBJ9_9FUNG</name>